<dbReference type="Proteomes" id="UP000536179">
    <property type="component" value="Unassembled WGS sequence"/>
</dbReference>
<accession>A0A7W5H4F4</accession>
<keyword evidence="2" id="KW-1185">Reference proteome</keyword>
<name>A0A7W5H4F4_9BACT</name>
<protein>
    <submittedName>
        <fullName evidence="1">Uncharacterized protein</fullName>
    </submittedName>
</protein>
<proteinExistence type="predicted"/>
<comment type="caution">
    <text evidence="1">The sequence shown here is derived from an EMBL/GenBank/DDBJ whole genome shotgun (WGS) entry which is preliminary data.</text>
</comment>
<evidence type="ECO:0000313" key="2">
    <source>
        <dbReference type="Proteomes" id="UP000536179"/>
    </source>
</evidence>
<sequence length="82" mass="9016">MRRPSENLCVDLARATRNREKGRAAFPRLRGSVESATHSVSAGRDLPFLVKGDDLAVEIRLMANPEHNLEDVAREASGRGAF</sequence>
<evidence type="ECO:0000313" key="1">
    <source>
        <dbReference type="EMBL" id="MBB3205299.1"/>
    </source>
</evidence>
<reference evidence="1 2" key="1">
    <citation type="submission" date="2020-08" db="EMBL/GenBank/DDBJ databases">
        <title>Genomic Encyclopedia of Type Strains, Phase III (KMG-III): the genomes of soil and plant-associated and newly described type strains.</title>
        <authorList>
            <person name="Whitman W."/>
        </authorList>
    </citation>
    <scope>NUCLEOTIDE SEQUENCE [LARGE SCALE GENOMIC DNA]</scope>
    <source>
        <strain evidence="1 2">CECT 8075</strain>
    </source>
</reference>
<organism evidence="1 2">
    <name type="scientific">Aporhodopirellula rubra</name>
    <dbReference type="NCBI Taxonomy" id="980271"/>
    <lineage>
        <taxon>Bacteria</taxon>
        <taxon>Pseudomonadati</taxon>
        <taxon>Planctomycetota</taxon>
        <taxon>Planctomycetia</taxon>
        <taxon>Pirellulales</taxon>
        <taxon>Pirellulaceae</taxon>
        <taxon>Aporhodopirellula</taxon>
    </lineage>
</organism>
<gene>
    <name evidence="1" type="ORF">FHS27_001099</name>
</gene>
<dbReference type="AlphaFoldDB" id="A0A7W5H4F4"/>
<dbReference type="EMBL" id="JACHXU010000003">
    <property type="protein sequence ID" value="MBB3205299.1"/>
    <property type="molecule type" value="Genomic_DNA"/>
</dbReference>